<dbReference type="PANTHER" id="PTHR21324">
    <property type="entry name" value="FASTING-INDUCIBLE INTEGRAL MEMBRANE PROTEIN TM6P1-RELATED"/>
    <property type="match status" value="1"/>
</dbReference>
<comment type="subcellular location">
    <subcellularLocation>
        <location evidence="1">Endomembrane system</location>
        <topology evidence="1">Multi-pass membrane protein</topology>
    </subcellularLocation>
</comment>
<evidence type="ECO:0000313" key="9">
    <source>
        <dbReference type="EMBL" id="OWF54752.1"/>
    </source>
</evidence>
<feature type="transmembrane region" description="Helical" evidence="7">
    <location>
        <begin position="281"/>
        <end position="301"/>
    </location>
</feature>
<dbReference type="InterPro" id="IPR019402">
    <property type="entry name" value="CWH43_N"/>
</dbReference>
<feature type="transmembrane region" description="Helical" evidence="7">
    <location>
        <begin position="257"/>
        <end position="275"/>
    </location>
</feature>
<accession>A0A210R192</accession>
<comment type="caution">
    <text evidence="9">The sequence shown here is derived from an EMBL/GenBank/DDBJ whole genome shotgun (WGS) entry which is preliminary data.</text>
</comment>
<feature type="transmembrane region" description="Helical" evidence="7">
    <location>
        <begin position="169"/>
        <end position="191"/>
    </location>
</feature>
<evidence type="ECO:0000256" key="1">
    <source>
        <dbReference type="ARBA" id="ARBA00004127"/>
    </source>
</evidence>
<sequence length="443" mass="49656">MSQHNEMAEGFTVSLTGSDGMSTTQLLISRCHLDTDNKRHIYRPGRKNRKEKFTIGRFMVRAFTFIASKISSISLERGRGREREREESERDERGEDRSSFHLVEEDEDLLLLPAEGDEDLLILPTEEDEDLLLLPTEGDEGSPLHLRERNRRYRHKGSESDIMILGDKLHVVTVITAVYVPVSFLITYAIAVSNGHVEAGFPYISDTGTLPPESCIFGQLLNIGALLAAWLVYIRYKQIQTAYLPVNRQGLLRANTVAFILGLITAAGVSIVGNFQETNVMVVHIIGAFMAFGIGALYCFIQTGMSFKMAELPGSTPFIIKIRVLLCVLDTICFILMITATYVASLKQGMNLNWKPHHPGYAEHLVATISEWLIAIFIVLYFVTFYKEFHKFRMTSPQVVFDIKPEVGNNHLNSQNNSARTTGTEFVVPNNVHIPGSDEGSLP</sequence>
<keyword evidence="5 7" id="KW-0472">Membrane</keyword>
<dbReference type="AlphaFoldDB" id="A0A210R192"/>
<dbReference type="Proteomes" id="UP000242188">
    <property type="component" value="Unassembled WGS sequence"/>
</dbReference>
<reference evidence="9 10" key="1">
    <citation type="journal article" date="2017" name="Nat. Ecol. Evol.">
        <title>Scallop genome provides insights into evolution of bilaterian karyotype and development.</title>
        <authorList>
            <person name="Wang S."/>
            <person name="Zhang J."/>
            <person name="Jiao W."/>
            <person name="Li J."/>
            <person name="Xun X."/>
            <person name="Sun Y."/>
            <person name="Guo X."/>
            <person name="Huan P."/>
            <person name="Dong B."/>
            <person name="Zhang L."/>
            <person name="Hu X."/>
            <person name="Sun X."/>
            <person name="Wang J."/>
            <person name="Zhao C."/>
            <person name="Wang Y."/>
            <person name="Wang D."/>
            <person name="Huang X."/>
            <person name="Wang R."/>
            <person name="Lv J."/>
            <person name="Li Y."/>
            <person name="Zhang Z."/>
            <person name="Liu B."/>
            <person name="Lu W."/>
            <person name="Hui Y."/>
            <person name="Liang J."/>
            <person name="Zhou Z."/>
            <person name="Hou R."/>
            <person name="Li X."/>
            <person name="Liu Y."/>
            <person name="Li H."/>
            <person name="Ning X."/>
            <person name="Lin Y."/>
            <person name="Zhao L."/>
            <person name="Xing Q."/>
            <person name="Dou J."/>
            <person name="Li Y."/>
            <person name="Mao J."/>
            <person name="Guo H."/>
            <person name="Dou H."/>
            <person name="Li T."/>
            <person name="Mu C."/>
            <person name="Jiang W."/>
            <person name="Fu Q."/>
            <person name="Fu X."/>
            <person name="Miao Y."/>
            <person name="Liu J."/>
            <person name="Yu Q."/>
            <person name="Li R."/>
            <person name="Liao H."/>
            <person name="Li X."/>
            <person name="Kong Y."/>
            <person name="Jiang Z."/>
            <person name="Chourrout D."/>
            <person name="Li R."/>
            <person name="Bao Z."/>
        </authorList>
    </citation>
    <scope>NUCLEOTIDE SEQUENCE [LARGE SCALE GENOMIC DNA]</scope>
    <source>
        <strain evidence="9 10">PY_sf001</strain>
    </source>
</reference>
<evidence type="ECO:0000256" key="4">
    <source>
        <dbReference type="ARBA" id="ARBA00022989"/>
    </source>
</evidence>
<evidence type="ECO:0000259" key="8">
    <source>
        <dbReference type="Pfam" id="PF10277"/>
    </source>
</evidence>
<feature type="transmembrane region" description="Helical" evidence="7">
    <location>
        <begin position="216"/>
        <end position="236"/>
    </location>
</feature>
<evidence type="ECO:0000313" key="10">
    <source>
        <dbReference type="Proteomes" id="UP000242188"/>
    </source>
</evidence>
<organism evidence="9 10">
    <name type="scientific">Mizuhopecten yessoensis</name>
    <name type="common">Japanese scallop</name>
    <name type="synonym">Patinopecten yessoensis</name>
    <dbReference type="NCBI Taxonomy" id="6573"/>
    <lineage>
        <taxon>Eukaryota</taxon>
        <taxon>Metazoa</taxon>
        <taxon>Spiralia</taxon>
        <taxon>Lophotrochozoa</taxon>
        <taxon>Mollusca</taxon>
        <taxon>Bivalvia</taxon>
        <taxon>Autobranchia</taxon>
        <taxon>Pteriomorphia</taxon>
        <taxon>Pectinida</taxon>
        <taxon>Pectinoidea</taxon>
        <taxon>Pectinidae</taxon>
        <taxon>Mizuhopecten</taxon>
    </lineage>
</organism>
<evidence type="ECO:0000256" key="2">
    <source>
        <dbReference type="ARBA" id="ARBA00006565"/>
    </source>
</evidence>
<evidence type="ECO:0000256" key="6">
    <source>
        <dbReference type="SAM" id="MobiDB-lite"/>
    </source>
</evidence>
<keyword evidence="3 7" id="KW-0812">Transmembrane</keyword>
<dbReference type="EMBL" id="NEDP02000890">
    <property type="protein sequence ID" value="OWF54752.1"/>
    <property type="molecule type" value="Genomic_DNA"/>
</dbReference>
<dbReference type="PANTHER" id="PTHR21324:SF2">
    <property type="entry name" value="EG:22E5.9 PROTEIN"/>
    <property type="match status" value="1"/>
</dbReference>
<keyword evidence="10" id="KW-1185">Reference proteome</keyword>
<dbReference type="InterPro" id="IPR050911">
    <property type="entry name" value="DRAM/TMEM150_Autophagy_Mod"/>
</dbReference>
<evidence type="ECO:0000256" key="5">
    <source>
        <dbReference type="ARBA" id="ARBA00023136"/>
    </source>
</evidence>
<protein>
    <submittedName>
        <fullName evidence="9">DNA damage-regulated autophagy modulator protein 2</fullName>
    </submittedName>
</protein>
<dbReference type="OrthoDB" id="191706at2759"/>
<evidence type="ECO:0000256" key="3">
    <source>
        <dbReference type="ARBA" id="ARBA00022692"/>
    </source>
</evidence>
<evidence type="ECO:0000256" key="7">
    <source>
        <dbReference type="SAM" id="Phobius"/>
    </source>
</evidence>
<keyword evidence="4 7" id="KW-1133">Transmembrane helix</keyword>
<dbReference type="GO" id="GO:0012505">
    <property type="term" value="C:endomembrane system"/>
    <property type="evidence" value="ECO:0007669"/>
    <property type="project" value="UniProtKB-SubCell"/>
</dbReference>
<feature type="transmembrane region" description="Helical" evidence="7">
    <location>
        <begin position="322"/>
        <end position="344"/>
    </location>
</feature>
<name>A0A210R192_MIZYE</name>
<gene>
    <name evidence="9" type="ORF">KP79_PYT18633</name>
</gene>
<dbReference type="Pfam" id="PF10277">
    <property type="entry name" value="Frag1"/>
    <property type="match status" value="1"/>
</dbReference>
<proteinExistence type="inferred from homology"/>
<feature type="region of interest" description="Disordered" evidence="6">
    <location>
        <begin position="76"/>
        <end position="99"/>
    </location>
</feature>
<comment type="similarity">
    <text evidence="2">Belongs to the DRAM/TMEM150 family.</text>
</comment>
<feature type="domain" description="CWH43-like N-terminal" evidence="8">
    <location>
        <begin position="171"/>
        <end position="391"/>
    </location>
</feature>
<feature type="transmembrane region" description="Helical" evidence="7">
    <location>
        <begin position="364"/>
        <end position="386"/>
    </location>
</feature>